<evidence type="ECO:0000313" key="5">
    <source>
        <dbReference type="EMBL" id="SCB02996.1"/>
    </source>
</evidence>
<evidence type="ECO:0000256" key="3">
    <source>
        <dbReference type="ARBA" id="ARBA00023125"/>
    </source>
</evidence>
<dbReference type="AlphaFoldDB" id="A0A1C3TIB1"/>
<keyword evidence="4" id="KW-0804">Transcription</keyword>
<evidence type="ECO:0000256" key="1">
    <source>
        <dbReference type="ARBA" id="ARBA00011046"/>
    </source>
</evidence>
<evidence type="ECO:0000256" key="2">
    <source>
        <dbReference type="ARBA" id="ARBA00023015"/>
    </source>
</evidence>
<dbReference type="PATRIC" id="fig|1261556.5.peg.177"/>
<dbReference type="Gene3D" id="1.10.4040.10">
    <property type="entry name" value="Penicillinase repressor domain"/>
    <property type="match status" value="1"/>
</dbReference>
<accession>A0A1C3TIB1</accession>
<dbReference type="EMBL" id="LT604072">
    <property type="protein sequence ID" value="SCB02996.1"/>
    <property type="molecule type" value="Genomic_DNA"/>
</dbReference>
<keyword evidence="2" id="KW-0805">Transcription regulation</keyword>
<name>A0A1C3TIB1_XANCT</name>
<dbReference type="SUPFAM" id="SSF46785">
    <property type="entry name" value="Winged helix' DNA-binding domain"/>
    <property type="match status" value="1"/>
</dbReference>
<dbReference type="Gene3D" id="1.10.10.10">
    <property type="entry name" value="Winged helix-like DNA-binding domain superfamily/Winged helix DNA-binding domain"/>
    <property type="match status" value="1"/>
</dbReference>
<dbReference type="InterPro" id="IPR036388">
    <property type="entry name" value="WH-like_DNA-bd_sf"/>
</dbReference>
<dbReference type="InterPro" id="IPR005650">
    <property type="entry name" value="BlaI_family"/>
</dbReference>
<protein>
    <submittedName>
        <fullName evidence="5">Transcriptional regulator, penicillinase repressor family</fullName>
    </submittedName>
</protein>
<keyword evidence="3" id="KW-0238">DNA-binding</keyword>
<dbReference type="InterPro" id="IPR036390">
    <property type="entry name" value="WH_DNA-bd_sf"/>
</dbReference>
<proteinExistence type="inferred from homology"/>
<dbReference type="PIRSF" id="PIRSF019455">
    <property type="entry name" value="CopR_AtkY"/>
    <property type="match status" value="1"/>
</dbReference>
<dbReference type="GO" id="GO:0045892">
    <property type="term" value="P:negative regulation of DNA-templated transcription"/>
    <property type="evidence" value="ECO:0007669"/>
    <property type="project" value="InterPro"/>
</dbReference>
<dbReference type="Pfam" id="PF03965">
    <property type="entry name" value="Penicillinase_R"/>
    <property type="match status" value="1"/>
</dbReference>
<evidence type="ECO:0000256" key="4">
    <source>
        <dbReference type="ARBA" id="ARBA00023163"/>
    </source>
</evidence>
<evidence type="ECO:0000313" key="6">
    <source>
        <dbReference type="Proteomes" id="UP000093071"/>
    </source>
</evidence>
<organism evidence="5 6">
    <name type="scientific">Xanthomonas translucens pv. translucens DSM 18974</name>
    <dbReference type="NCBI Taxonomy" id="1261556"/>
    <lineage>
        <taxon>Bacteria</taxon>
        <taxon>Pseudomonadati</taxon>
        <taxon>Pseudomonadota</taxon>
        <taxon>Gammaproteobacteria</taxon>
        <taxon>Lysobacterales</taxon>
        <taxon>Lysobacteraceae</taxon>
        <taxon>Xanthomonas</taxon>
        <taxon>Xanthomonas translucens group</taxon>
    </lineage>
</organism>
<gene>
    <name evidence="5" type="ORF">BN444_03349</name>
</gene>
<dbReference type="Proteomes" id="UP000093071">
    <property type="component" value="Chromosome I"/>
</dbReference>
<reference evidence="6" key="1">
    <citation type="submission" date="2016-07" db="EMBL/GenBank/DDBJ databases">
        <authorList>
            <person name="Jaenicke Sebastian"/>
        </authorList>
    </citation>
    <scope>NUCLEOTIDE SEQUENCE [LARGE SCALE GENOMIC DNA]</scope>
</reference>
<comment type="similarity">
    <text evidence="1">Belongs to the BlaI transcriptional regulatory family.</text>
</comment>
<sequence length="153" mass="16885">MTDGRLTTHIAKVSFGDTCSHWGGRMRRKSIGDQELALLQYIGEQGEASVGEVAAGFGETRGLARSTVLTMMERLRAKAYLRRRQVQGVYRYAATAGQDDVVRSAVASFVEKTLQGSVSPFVAWMSQRAEVSDDELAELEALVAKLQSQRRED</sequence>
<dbReference type="GO" id="GO:0003677">
    <property type="term" value="F:DNA binding"/>
    <property type="evidence" value="ECO:0007669"/>
    <property type="project" value="UniProtKB-KW"/>
</dbReference>